<proteinExistence type="predicted"/>
<protein>
    <submittedName>
        <fullName evidence="2">DUF2388 domain-containing protein</fullName>
    </submittedName>
</protein>
<dbReference type="Proteomes" id="UP001212042">
    <property type="component" value="Unassembled WGS sequence"/>
</dbReference>
<evidence type="ECO:0000313" key="3">
    <source>
        <dbReference type="Proteomes" id="UP001212042"/>
    </source>
</evidence>
<evidence type="ECO:0000313" key="2">
    <source>
        <dbReference type="EMBL" id="MDA7086660.1"/>
    </source>
</evidence>
<gene>
    <name evidence="2" type="ORF">PH586_09745</name>
</gene>
<feature type="signal peptide" evidence="1">
    <location>
        <begin position="1"/>
        <end position="21"/>
    </location>
</feature>
<dbReference type="NCBIfam" id="TIGR02448">
    <property type="entry name" value="conserverd hypothetical protein"/>
    <property type="match status" value="1"/>
</dbReference>
<feature type="chain" id="PRO_5046664446" evidence="1">
    <location>
        <begin position="22"/>
        <end position="105"/>
    </location>
</feature>
<comment type="caution">
    <text evidence="2">The sequence shown here is derived from an EMBL/GenBank/DDBJ whole genome shotgun (WGS) entry which is preliminary data.</text>
</comment>
<accession>A0ABT4XEN5</accession>
<dbReference type="EMBL" id="JAQJZJ010000004">
    <property type="protein sequence ID" value="MDA7086660.1"/>
    <property type="molecule type" value="Genomic_DNA"/>
</dbReference>
<evidence type="ECO:0000256" key="1">
    <source>
        <dbReference type="SAM" id="SignalP"/>
    </source>
</evidence>
<name>A0ABT4XEN5_9PSED</name>
<dbReference type="Pfam" id="PF09498">
    <property type="entry name" value="DUF2388"/>
    <property type="match status" value="1"/>
</dbReference>
<dbReference type="InterPro" id="IPR012661">
    <property type="entry name" value="CHP02448"/>
</dbReference>
<sequence>MIALRTLGFSALWVLATSASASSFVATTDTLGGALMGTSDATSDATSSLRDDKIVLAARSDAASFIASQGAIRGVRLEAALRHIRQLTPGLAADDEQLAQAILSR</sequence>
<keyword evidence="3" id="KW-1185">Reference proteome</keyword>
<reference evidence="2 3" key="1">
    <citation type="submission" date="2023-01" db="EMBL/GenBank/DDBJ databases">
        <title>Pseudomonas SA3-5T sp. nov., isolated from tidal flat sediment.</title>
        <authorList>
            <person name="Kim H.S."/>
            <person name="Kim J.-S."/>
            <person name="Suh M.K."/>
            <person name="Eom M.K."/>
            <person name="Lee J.-S."/>
        </authorList>
    </citation>
    <scope>NUCLEOTIDE SEQUENCE [LARGE SCALE GENOMIC DNA]</scope>
    <source>
        <strain evidence="2 3">SA3-5</strain>
    </source>
</reference>
<organism evidence="2 3">
    <name type="scientific">Pseudomonas aestuarii</name>
    <dbReference type="NCBI Taxonomy" id="3018340"/>
    <lineage>
        <taxon>Bacteria</taxon>
        <taxon>Pseudomonadati</taxon>
        <taxon>Pseudomonadota</taxon>
        <taxon>Gammaproteobacteria</taxon>
        <taxon>Pseudomonadales</taxon>
        <taxon>Pseudomonadaceae</taxon>
        <taxon>Pseudomonas</taxon>
    </lineage>
</organism>
<dbReference type="RefSeq" id="WP_271347573.1">
    <property type="nucleotide sequence ID" value="NZ_JAQJZJ010000004.1"/>
</dbReference>
<keyword evidence="1" id="KW-0732">Signal</keyword>